<protein>
    <submittedName>
        <fullName evidence="2">Uncharacterized protein</fullName>
    </submittedName>
</protein>
<sequence>MSPKRHSGLETRPKLSSPAVVRSKLTARPRTRPSLPCLHCLPLSNSHRPTAPHHLPSLNSYWPTALRRPPSLNSYRPVAPRRLPASLLFGQELRTPVDLVSGPPPEPEVEGGPEVDFLRRLQERLKVVHDFTCQAQAGSGVKQKRAYDTRCQGQAFAPGDRGRIFCPSRTKGVSPKLRSRWHRPGEVLQRLSEVVYRVRMPGRGVGGGSTPRPAGSIPTPDTGRCRSGR</sequence>
<gene>
    <name evidence="2" type="ORF">AAFF_G00082800</name>
</gene>
<feature type="region of interest" description="Disordered" evidence="1">
    <location>
        <begin position="1"/>
        <end position="33"/>
    </location>
</feature>
<feature type="region of interest" description="Disordered" evidence="1">
    <location>
        <begin position="201"/>
        <end position="229"/>
    </location>
</feature>
<dbReference type="AlphaFoldDB" id="A0AAD7RXF8"/>
<reference evidence="2" key="1">
    <citation type="journal article" date="2023" name="Science">
        <title>Genome structures resolve the early diversification of teleost fishes.</title>
        <authorList>
            <person name="Parey E."/>
            <person name="Louis A."/>
            <person name="Montfort J."/>
            <person name="Bouchez O."/>
            <person name="Roques C."/>
            <person name="Iampietro C."/>
            <person name="Lluch J."/>
            <person name="Castinel A."/>
            <person name="Donnadieu C."/>
            <person name="Desvignes T."/>
            <person name="Floi Bucao C."/>
            <person name="Jouanno E."/>
            <person name="Wen M."/>
            <person name="Mejri S."/>
            <person name="Dirks R."/>
            <person name="Jansen H."/>
            <person name="Henkel C."/>
            <person name="Chen W.J."/>
            <person name="Zahm M."/>
            <person name="Cabau C."/>
            <person name="Klopp C."/>
            <person name="Thompson A.W."/>
            <person name="Robinson-Rechavi M."/>
            <person name="Braasch I."/>
            <person name="Lecointre G."/>
            <person name="Bobe J."/>
            <person name="Postlethwait J.H."/>
            <person name="Berthelot C."/>
            <person name="Roest Crollius H."/>
            <person name="Guiguen Y."/>
        </authorList>
    </citation>
    <scope>NUCLEOTIDE SEQUENCE</scope>
    <source>
        <strain evidence="2">NC1722</strain>
    </source>
</reference>
<keyword evidence="3" id="KW-1185">Reference proteome</keyword>
<evidence type="ECO:0000313" key="3">
    <source>
        <dbReference type="Proteomes" id="UP001221898"/>
    </source>
</evidence>
<dbReference type="Proteomes" id="UP001221898">
    <property type="component" value="Unassembled WGS sequence"/>
</dbReference>
<proteinExistence type="predicted"/>
<evidence type="ECO:0000256" key="1">
    <source>
        <dbReference type="SAM" id="MobiDB-lite"/>
    </source>
</evidence>
<comment type="caution">
    <text evidence="2">The sequence shown here is derived from an EMBL/GenBank/DDBJ whole genome shotgun (WGS) entry which is preliminary data.</text>
</comment>
<accession>A0AAD7RXF8</accession>
<name>A0AAD7RXF8_9TELE</name>
<dbReference type="EMBL" id="JAINUG010000150">
    <property type="protein sequence ID" value="KAJ8391970.1"/>
    <property type="molecule type" value="Genomic_DNA"/>
</dbReference>
<evidence type="ECO:0000313" key="2">
    <source>
        <dbReference type="EMBL" id="KAJ8391970.1"/>
    </source>
</evidence>
<organism evidence="2 3">
    <name type="scientific">Aldrovandia affinis</name>
    <dbReference type="NCBI Taxonomy" id="143900"/>
    <lineage>
        <taxon>Eukaryota</taxon>
        <taxon>Metazoa</taxon>
        <taxon>Chordata</taxon>
        <taxon>Craniata</taxon>
        <taxon>Vertebrata</taxon>
        <taxon>Euteleostomi</taxon>
        <taxon>Actinopterygii</taxon>
        <taxon>Neopterygii</taxon>
        <taxon>Teleostei</taxon>
        <taxon>Notacanthiformes</taxon>
        <taxon>Halosauridae</taxon>
        <taxon>Aldrovandia</taxon>
    </lineage>
</organism>